<evidence type="ECO:0000313" key="8">
    <source>
        <dbReference type="Proteomes" id="UP000501780"/>
    </source>
</evidence>
<feature type="domain" description="RNA polymerase sigma factor 70 region 4 type 2" evidence="6">
    <location>
        <begin position="128"/>
        <end position="179"/>
    </location>
</feature>
<dbReference type="Proteomes" id="UP000501780">
    <property type="component" value="Chromosome"/>
</dbReference>
<keyword evidence="8" id="KW-1185">Reference proteome</keyword>
<comment type="similarity">
    <text evidence="1">Belongs to the sigma-70 factor family. ECF subfamily.</text>
</comment>
<dbReference type="SUPFAM" id="SSF88946">
    <property type="entry name" value="Sigma2 domain of RNA polymerase sigma factors"/>
    <property type="match status" value="1"/>
</dbReference>
<dbReference type="PANTHER" id="PTHR43133:SF46">
    <property type="entry name" value="RNA POLYMERASE SIGMA-70 FACTOR ECF SUBFAMILY"/>
    <property type="match status" value="1"/>
</dbReference>
<evidence type="ECO:0000259" key="5">
    <source>
        <dbReference type="Pfam" id="PF04542"/>
    </source>
</evidence>
<dbReference type="GO" id="GO:0006352">
    <property type="term" value="P:DNA-templated transcription initiation"/>
    <property type="evidence" value="ECO:0007669"/>
    <property type="project" value="InterPro"/>
</dbReference>
<dbReference type="InterPro" id="IPR013324">
    <property type="entry name" value="RNA_pol_sigma_r3/r4-like"/>
</dbReference>
<dbReference type="PANTHER" id="PTHR43133">
    <property type="entry name" value="RNA POLYMERASE ECF-TYPE SIGMA FACTO"/>
    <property type="match status" value="1"/>
</dbReference>
<dbReference type="Gene3D" id="1.10.1740.10">
    <property type="match status" value="1"/>
</dbReference>
<dbReference type="EMBL" id="CP050831">
    <property type="protein sequence ID" value="QIU94793.1"/>
    <property type="molecule type" value="Genomic_DNA"/>
</dbReference>
<gene>
    <name evidence="7" type="ORF">BacF7301_11850</name>
</gene>
<accession>A0A6H0KNP3</accession>
<evidence type="ECO:0000256" key="4">
    <source>
        <dbReference type="ARBA" id="ARBA00023163"/>
    </source>
</evidence>
<dbReference type="RefSeq" id="WP_167963038.1">
    <property type="nucleotide sequence ID" value="NZ_CP050831.1"/>
</dbReference>
<feature type="domain" description="RNA polymerase sigma-70 region 2" evidence="5">
    <location>
        <begin position="27"/>
        <end position="86"/>
    </location>
</feature>
<proteinExistence type="inferred from homology"/>
<dbReference type="InterPro" id="IPR014284">
    <property type="entry name" value="RNA_pol_sigma-70_dom"/>
</dbReference>
<dbReference type="InterPro" id="IPR013325">
    <property type="entry name" value="RNA_pol_sigma_r2"/>
</dbReference>
<dbReference type="KEGG" id="bfc:BacF7301_11850"/>
<protein>
    <submittedName>
        <fullName evidence="7">Sigma-70 family RNA polymerase sigma factor</fullName>
    </submittedName>
</protein>
<dbReference type="SUPFAM" id="SSF88659">
    <property type="entry name" value="Sigma3 and sigma4 domains of RNA polymerase sigma factors"/>
    <property type="match status" value="1"/>
</dbReference>
<dbReference type="GO" id="GO:0003677">
    <property type="term" value="F:DNA binding"/>
    <property type="evidence" value="ECO:0007669"/>
    <property type="project" value="InterPro"/>
</dbReference>
<dbReference type="AlphaFoldDB" id="A0A6H0KNP3"/>
<name>A0A6H0KNP3_9BACE</name>
<dbReference type="InterPro" id="IPR007627">
    <property type="entry name" value="RNA_pol_sigma70_r2"/>
</dbReference>
<sequence>MTASNKMDDKVLWNLLIKGDQKALEILYQRYYPLLLNYGLRCSTDRELVKDCIQDLFINLYQNTRINVTSVTVRSYLLRALRNNLTYKLMSDKEADSLDNSVFHIPVNEDLFDQLFPKNDRDIWLAHRLLEAISQLSPNQKTVLYLRYVEDLSYKEIADVMNMNIQSSMNLSSRALAKLRSLMVQDACALGICQLFLIKIVLSIR</sequence>
<dbReference type="NCBIfam" id="TIGR02937">
    <property type="entry name" value="sigma70-ECF"/>
    <property type="match status" value="1"/>
</dbReference>
<keyword evidence="3" id="KW-0731">Sigma factor</keyword>
<dbReference type="CDD" id="cd06171">
    <property type="entry name" value="Sigma70_r4"/>
    <property type="match status" value="1"/>
</dbReference>
<keyword evidence="2" id="KW-0805">Transcription regulation</keyword>
<keyword evidence="4" id="KW-0804">Transcription</keyword>
<dbReference type="GO" id="GO:0016987">
    <property type="term" value="F:sigma factor activity"/>
    <property type="evidence" value="ECO:0007669"/>
    <property type="project" value="UniProtKB-KW"/>
</dbReference>
<evidence type="ECO:0000256" key="3">
    <source>
        <dbReference type="ARBA" id="ARBA00023082"/>
    </source>
</evidence>
<dbReference type="InterPro" id="IPR036388">
    <property type="entry name" value="WH-like_DNA-bd_sf"/>
</dbReference>
<evidence type="ECO:0000313" key="7">
    <source>
        <dbReference type="EMBL" id="QIU94793.1"/>
    </source>
</evidence>
<organism evidence="7 8">
    <name type="scientific">Bacteroides faecium</name>
    <dbReference type="NCBI Taxonomy" id="2715212"/>
    <lineage>
        <taxon>Bacteria</taxon>
        <taxon>Pseudomonadati</taxon>
        <taxon>Bacteroidota</taxon>
        <taxon>Bacteroidia</taxon>
        <taxon>Bacteroidales</taxon>
        <taxon>Bacteroidaceae</taxon>
        <taxon>Bacteroides</taxon>
    </lineage>
</organism>
<dbReference type="InterPro" id="IPR039425">
    <property type="entry name" value="RNA_pol_sigma-70-like"/>
</dbReference>
<dbReference type="Gene3D" id="1.10.10.10">
    <property type="entry name" value="Winged helix-like DNA-binding domain superfamily/Winged helix DNA-binding domain"/>
    <property type="match status" value="1"/>
</dbReference>
<evidence type="ECO:0000259" key="6">
    <source>
        <dbReference type="Pfam" id="PF08281"/>
    </source>
</evidence>
<dbReference type="Pfam" id="PF08281">
    <property type="entry name" value="Sigma70_r4_2"/>
    <property type="match status" value="1"/>
</dbReference>
<reference evidence="7 8" key="1">
    <citation type="submission" date="2020-03" db="EMBL/GenBank/DDBJ databases">
        <title>Genomic analysis of Bacteroides faecium CBA7301.</title>
        <authorList>
            <person name="Kim J."/>
            <person name="Roh S.W."/>
        </authorList>
    </citation>
    <scope>NUCLEOTIDE SEQUENCE [LARGE SCALE GENOMIC DNA]</scope>
    <source>
        <strain evidence="7 8">CBA7301</strain>
    </source>
</reference>
<dbReference type="Pfam" id="PF04542">
    <property type="entry name" value="Sigma70_r2"/>
    <property type="match status" value="1"/>
</dbReference>
<evidence type="ECO:0000256" key="1">
    <source>
        <dbReference type="ARBA" id="ARBA00010641"/>
    </source>
</evidence>
<evidence type="ECO:0000256" key="2">
    <source>
        <dbReference type="ARBA" id="ARBA00023015"/>
    </source>
</evidence>
<dbReference type="InterPro" id="IPR013249">
    <property type="entry name" value="RNA_pol_sigma70_r4_t2"/>
</dbReference>